<keyword evidence="2" id="KW-1185">Reference proteome</keyword>
<proteinExistence type="predicted"/>
<dbReference type="EMBL" id="JH930474">
    <property type="protein sequence ID" value="EKM53725.1"/>
    <property type="molecule type" value="Genomic_DNA"/>
</dbReference>
<dbReference type="KEGG" id="pco:PHACADRAFT_260214"/>
<protein>
    <submittedName>
        <fullName evidence="1">Uncharacterized protein</fullName>
    </submittedName>
</protein>
<organism evidence="1 2">
    <name type="scientific">Phanerochaete carnosa (strain HHB-10118-sp)</name>
    <name type="common">White-rot fungus</name>
    <name type="synonym">Peniophora carnosa</name>
    <dbReference type="NCBI Taxonomy" id="650164"/>
    <lineage>
        <taxon>Eukaryota</taxon>
        <taxon>Fungi</taxon>
        <taxon>Dikarya</taxon>
        <taxon>Basidiomycota</taxon>
        <taxon>Agaricomycotina</taxon>
        <taxon>Agaricomycetes</taxon>
        <taxon>Polyporales</taxon>
        <taxon>Phanerochaetaceae</taxon>
        <taxon>Phanerochaete</taxon>
    </lineage>
</organism>
<accession>K5W3M0</accession>
<dbReference type="Proteomes" id="UP000008370">
    <property type="component" value="Unassembled WGS sequence"/>
</dbReference>
<dbReference type="InParanoid" id="K5W3M0"/>
<evidence type="ECO:0000313" key="1">
    <source>
        <dbReference type="EMBL" id="EKM53725.1"/>
    </source>
</evidence>
<dbReference type="RefSeq" id="XP_007398406.1">
    <property type="nucleotide sequence ID" value="XM_007398344.1"/>
</dbReference>
<dbReference type="HOGENOM" id="CLU_1825957_0_0_1"/>
<name>K5W3M0_PHACS</name>
<dbReference type="GeneID" id="18917666"/>
<evidence type="ECO:0000313" key="2">
    <source>
        <dbReference type="Proteomes" id="UP000008370"/>
    </source>
</evidence>
<dbReference type="AlphaFoldDB" id="K5W3M0"/>
<reference evidence="1 2" key="1">
    <citation type="journal article" date="2012" name="BMC Genomics">
        <title>Comparative genomics of the white-rot fungi, Phanerochaete carnosa and P. chrysosporium, to elucidate the genetic basis of the distinct wood types they colonize.</title>
        <authorList>
            <person name="Suzuki H."/>
            <person name="MacDonald J."/>
            <person name="Syed K."/>
            <person name="Salamov A."/>
            <person name="Hori C."/>
            <person name="Aerts A."/>
            <person name="Henrissat B."/>
            <person name="Wiebenga A."/>
            <person name="vanKuyk P.A."/>
            <person name="Barry K."/>
            <person name="Lindquist E."/>
            <person name="LaButti K."/>
            <person name="Lapidus A."/>
            <person name="Lucas S."/>
            <person name="Coutinho P."/>
            <person name="Gong Y."/>
            <person name="Samejima M."/>
            <person name="Mahadevan R."/>
            <person name="Abou-Zaid M."/>
            <person name="de Vries R.P."/>
            <person name="Igarashi K."/>
            <person name="Yadav J.S."/>
            <person name="Grigoriev I.V."/>
            <person name="Master E.R."/>
        </authorList>
    </citation>
    <scope>NUCLEOTIDE SEQUENCE [LARGE SCALE GENOMIC DNA]</scope>
    <source>
        <strain evidence="1 2">HHB-10118-sp</strain>
    </source>
</reference>
<dbReference type="OrthoDB" id="5418601at2759"/>
<sequence length="141" mass="16210">MDVGELLKTLNDVFGTNHPLGAPGLQKCLEHFLRTPPDFGEVYGLLRGYWQSDFSQLLSTIARKRAHDEKMRQDVLHGDYIRNSNMRPRRVWDLYSNRVLPFFTLPPHSCKDIPDNVWTVSHSWVHGDALVKVSTPINGKQ</sequence>
<gene>
    <name evidence="1" type="ORF">PHACADRAFT_260214</name>
</gene>